<dbReference type="Pfam" id="PF00419">
    <property type="entry name" value="Fimbrial"/>
    <property type="match status" value="1"/>
</dbReference>
<evidence type="ECO:0000259" key="1">
    <source>
        <dbReference type="Pfam" id="PF00419"/>
    </source>
</evidence>
<dbReference type="RefSeq" id="WP_218995621.1">
    <property type="nucleotide sequence ID" value="NZ_JAHVXU010000004.1"/>
</dbReference>
<gene>
    <name evidence="2" type="ORF">KYI95_12895</name>
</gene>
<dbReference type="PANTHER" id="PTHR33420:SF26">
    <property type="entry name" value="FIMBRIAL SUBUNIT"/>
    <property type="match status" value="1"/>
</dbReference>
<dbReference type="InterPro" id="IPR000259">
    <property type="entry name" value="Adhesion_dom_fimbrial"/>
</dbReference>
<protein>
    <submittedName>
        <fullName evidence="2">Type 1 fimbrial protein</fullName>
    </submittedName>
</protein>
<dbReference type="EMBL" id="JAHVXZ010000006">
    <property type="protein sequence ID" value="MBW1258076.1"/>
    <property type="molecule type" value="Genomic_DNA"/>
</dbReference>
<reference evidence="2 3" key="1">
    <citation type="submission" date="2021-07" db="EMBL/GenBank/DDBJ databases">
        <title>A novel phosphonate cluster across the Pantoea species complex is important for pathogenicity in onion.</title>
        <authorList>
            <person name="Zhao M."/>
            <person name="Stice S."/>
            <person name="Shin G.Y."/>
            <person name="Coutinho T."/>
            <person name="Gitaitis R."/>
            <person name="Kvitko B."/>
            <person name="Dutta B."/>
        </authorList>
    </citation>
    <scope>NUCLEOTIDE SEQUENCE [LARGE SCALE GENOMIC DNA]</scope>
    <source>
        <strain evidence="2 3">BD 382</strain>
    </source>
</reference>
<proteinExistence type="predicted"/>
<evidence type="ECO:0000313" key="2">
    <source>
        <dbReference type="EMBL" id="MBW1258076.1"/>
    </source>
</evidence>
<sequence>MKHAIPYSTRAQVIISVVIGLLMLPFLCLSVRADTDVEFSGTLIAEPCQIDSDSEDMTIEFGAIAAKTFIGHVESAPKRFSVWLRECDLELGSQVMVTFNGNKNSENADYFAVNGLSKDIALKIVDGEGDIVKPGKQQEKQELNKGDTELQWQASIIHTSDDDVIPGDFYSTVNFLLEYP</sequence>
<accession>A0ABS6VFU0</accession>
<comment type="caution">
    <text evidence="2">The sequence shown here is derived from an EMBL/GenBank/DDBJ whole genome shotgun (WGS) entry which is preliminary data.</text>
</comment>
<evidence type="ECO:0000313" key="3">
    <source>
        <dbReference type="Proteomes" id="UP001197236"/>
    </source>
</evidence>
<dbReference type="Proteomes" id="UP001197236">
    <property type="component" value="Unassembled WGS sequence"/>
</dbReference>
<feature type="domain" description="Fimbrial-type adhesion" evidence="1">
    <location>
        <begin position="38"/>
        <end position="179"/>
    </location>
</feature>
<keyword evidence="3" id="KW-1185">Reference proteome</keyword>
<dbReference type="PANTHER" id="PTHR33420">
    <property type="entry name" value="FIMBRIAL SUBUNIT ELFA-RELATED"/>
    <property type="match status" value="1"/>
</dbReference>
<dbReference type="InterPro" id="IPR050263">
    <property type="entry name" value="Bact_Fimbrial_Adh_Pro"/>
</dbReference>
<organism evidence="2 3">
    <name type="scientific">Pantoea allii</name>
    <dbReference type="NCBI Taxonomy" id="574096"/>
    <lineage>
        <taxon>Bacteria</taxon>
        <taxon>Pseudomonadati</taxon>
        <taxon>Pseudomonadota</taxon>
        <taxon>Gammaproteobacteria</taxon>
        <taxon>Enterobacterales</taxon>
        <taxon>Erwiniaceae</taxon>
        <taxon>Pantoea</taxon>
    </lineage>
</organism>
<name>A0ABS6VFU0_9GAMM</name>